<evidence type="ECO:0000259" key="2">
    <source>
        <dbReference type="PROSITE" id="PS50048"/>
    </source>
</evidence>
<comment type="caution">
    <text evidence="3">The sequence shown here is derived from an EMBL/GenBank/DDBJ whole genome shotgun (WGS) entry which is preliminary data.</text>
</comment>
<reference evidence="3 4" key="1">
    <citation type="submission" date="2021-06" db="EMBL/GenBank/DDBJ databases">
        <authorList>
            <person name="Kallberg Y."/>
            <person name="Tangrot J."/>
            <person name="Rosling A."/>
        </authorList>
    </citation>
    <scope>NUCLEOTIDE SEQUENCE [LARGE SCALE GENOMIC DNA]</scope>
    <source>
        <strain evidence="3 4">120-4 pot B 10/14</strain>
    </source>
</reference>
<evidence type="ECO:0000313" key="4">
    <source>
        <dbReference type="Proteomes" id="UP000789901"/>
    </source>
</evidence>
<evidence type="ECO:0000313" key="3">
    <source>
        <dbReference type="EMBL" id="CAG8742832.1"/>
    </source>
</evidence>
<evidence type="ECO:0000256" key="1">
    <source>
        <dbReference type="ARBA" id="ARBA00023242"/>
    </source>
</evidence>
<keyword evidence="4" id="KW-1185">Reference proteome</keyword>
<dbReference type="SMART" id="SM00066">
    <property type="entry name" value="GAL4"/>
    <property type="match status" value="1"/>
</dbReference>
<dbReference type="Proteomes" id="UP000789901">
    <property type="component" value="Unassembled WGS sequence"/>
</dbReference>
<dbReference type="CDD" id="cd00067">
    <property type="entry name" value="GAL4"/>
    <property type="match status" value="1"/>
</dbReference>
<dbReference type="PROSITE" id="PS50048">
    <property type="entry name" value="ZN2_CY6_FUNGAL_2"/>
    <property type="match status" value="1"/>
</dbReference>
<dbReference type="SUPFAM" id="SSF57701">
    <property type="entry name" value="Zn2/Cys6 DNA-binding domain"/>
    <property type="match status" value="1"/>
</dbReference>
<accession>A0ABN7V883</accession>
<protein>
    <submittedName>
        <fullName evidence="3">40087_t:CDS:1</fullName>
    </submittedName>
</protein>
<name>A0ABN7V883_GIGMA</name>
<keyword evidence="1" id="KW-0539">Nucleus</keyword>
<dbReference type="Pfam" id="PF00172">
    <property type="entry name" value="Zn_clus"/>
    <property type="match status" value="1"/>
</dbReference>
<proteinExistence type="predicted"/>
<organism evidence="3 4">
    <name type="scientific">Gigaspora margarita</name>
    <dbReference type="NCBI Taxonomy" id="4874"/>
    <lineage>
        <taxon>Eukaryota</taxon>
        <taxon>Fungi</taxon>
        <taxon>Fungi incertae sedis</taxon>
        <taxon>Mucoromycota</taxon>
        <taxon>Glomeromycotina</taxon>
        <taxon>Glomeromycetes</taxon>
        <taxon>Diversisporales</taxon>
        <taxon>Gigasporaceae</taxon>
        <taxon>Gigaspora</taxon>
    </lineage>
</organism>
<sequence>MKAFGSLAGHFFCDFWQLDDDFFHFRACANCQQKHVKCSGEATCERCKIRNLECTFVDSGKKRGPKTNDKYSVQVFVSNGSENCFDETTLLSSMIPNPAQSHESNLSLSGYPQQQTDNFDDVTLYSEFYDPGQNYIFNNFENRI</sequence>
<gene>
    <name evidence="3" type="ORF">GMARGA_LOCUS15570</name>
</gene>
<dbReference type="InterPro" id="IPR050797">
    <property type="entry name" value="Carb_Metab_Trans_Reg"/>
</dbReference>
<feature type="domain" description="Zn(2)-C6 fungal-type" evidence="2">
    <location>
        <begin position="27"/>
        <end position="56"/>
    </location>
</feature>
<dbReference type="PANTHER" id="PTHR31668">
    <property type="entry name" value="GLUCOSE TRANSPORT TRANSCRIPTION REGULATOR RGT1-RELATED-RELATED"/>
    <property type="match status" value="1"/>
</dbReference>
<dbReference type="EMBL" id="CAJVQB010010785">
    <property type="protein sequence ID" value="CAG8742832.1"/>
    <property type="molecule type" value="Genomic_DNA"/>
</dbReference>
<dbReference type="InterPro" id="IPR036864">
    <property type="entry name" value="Zn2-C6_fun-type_DNA-bd_sf"/>
</dbReference>
<dbReference type="Gene3D" id="4.10.240.10">
    <property type="entry name" value="Zn(2)-C6 fungal-type DNA-binding domain"/>
    <property type="match status" value="1"/>
</dbReference>
<dbReference type="InterPro" id="IPR001138">
    <property type="entry name" value="Zn2Cys6_DnaBD"/>
</dbReference>